<gene>
    <name evidence="1" type="ORF">GLOINDRAFT_6094</name>
</gene>
<dbReference type="HOGENOM" id="CLU_891812_0_0_1"/>
<proteinExistence type="predicted"/>
<reference evidence="1" key="1">
    <citation type="submission" date="2013-07" db="EMBL/GenBank/DDBJ databases">
        <title>The genome of an arbuscular mycorrhizal fungus provides insights into the evolution of the oldest plant symbiosis.</title>
        <authorList>
            <consortium name="DOE Joint Genome Institute"/>
            <person name="Tisserant E."/>
            <person name="Malbreil M."/>
            <person name="Kuo A."/>
            <person name="Kohler A."/>
            <person name="Symeonidi A."/>
            <person name="Balestrini R."/>
            <person name="Charron P."/>
            <person name="Duensing N."/>
            <person name="Frei-dit-Frey N."/>
            <person name="Gianinazzi-Pearson V."/>
            <person name="Gilbert B."/>
            <person name="Handa Y."/>
            <person name="Hijri M."/>
            <person name="Kaul R."/>
            <person name="Kawaguchi M."/>
            <person name="Krajinski F."/>
            <person name="Lammers P."/>
            <person name="Lapierre D."/>
            <person name="Masclaux F.G."/>
            <person name="Murat C."/>
            <person name="Morin E."/>
            <person name="Ndikumana S."/>
            <person name="Pagni M."/>
            <person name="Petitpierre D."/>
            <person name="Requena N."/>
            <person name="Rosikiewicz P."/>
            <person name="Riley R."/>
            <person name="Saito K."/>
            <person name="San Clemente H."/>
            <person name="Shapiro H."/>
            <person name="van Tuinen D."/>
            <person name="Becard G."/>
            <person name="Bonfante P."/>
            <person name="Paszkowski U."/>
            <person name="Shachar-Hill Y."/>
            <person name="Young J.P."/>
            <person name="Sanders I.R."/>
            <person name="Henrissat B."/>
            <person name="Rensing S.A."/>
            <person name="Grigoriev I.V."/>
            <person name="Corradi N."/>
            <person name="Roux C."/>
            <person name="Martin F."/>
        </authorList>
    </citation>
    <scope>NUCLEOTIDE SEQUENCE</scope>
    <source>
        <strain evidence="1">DAOM 197198</strain>
    </source>
</reference>
<accession>U9T3Y9</accession>
<dbReference type="AlphaFoldDB" id="U9T3Y9"/>
<name>U9T3Y9_RHIID</name>
<dbReference type="eggNOG" id="ENOG502SXJQ">
    <property type="taxonomic scope" value="Eukaryota"/>
</dbReference>
<evidence type="ECO:0000313" key="1">
    <source>
        <dbReference type="EMBL" id="ESA02875.1"/>
    </source>
</evidence>
<protein>
    <submittedName>
        <fullName evidence="1">Uncharacterized protein</fullName>
    </submittedName>
</protein>
<organism evidence="1">
    <name type="scientific">Rhizophagus irregularis (strain DAOM 181602 / DAOM 197198 / MUCL 43194)</name>
    <name type="common">Arbuscular mycorrhizal fungus</name>
    <name type="synonym">Glomus intraradices</name>
    <dbReference type="NCBI Taxonomy" id="747089"/>
    <lineage>
        <taxon>Eukaryota</taxon>
        <taxon>Fungi</taxon>
        <taxon>Fungi incertae sedis</taxon>
        <taxon>Mucoromycota</taxon>
        <taxon>Glomeromycotina</taxon>
        <taxon>Glomeromycetes</taxon>
        <taxon>Glomerales</taxon>
        <taxon>Glomeraceae</taxon>
        <taxon>Rhizophagus</taxon>
    </lineage>
</organism>
<sequence length="312" mass="35666">MTAHVDILQQFINLKLSPFILCSYFRFLLEFSELYIPERYLALEQSPLMHCDSSPILSSDLTPVSNSAFALCSDTNFHISGTIHAIDSLTSYLVCAWVQTLDDFILNSGIFSCPMISPYNEVAELTFVLYVLNSLPLGSSVSFVSLFKFDILFSRWCEASPIRRARLKNNPLWSCISELLKSRRISCRFISFLKDSAPPYSIHAHELIKGQNWPNSLQPIPLMDAIFPSSLNTMGLFTGYDELLTQDPVKYWQSFSDIQQFFSLIGLSRFLFMQTFFHAVDWSLSFDTFKQTLYLNLAVSKSSIFAQFCLKL</sequence>
<dbReference type="EMBL" id="KI295403">
    <property type="protein sequence ID" value="ESA02875.1"/>
    <property type="molecule type" value="Genomic_DNA"/>
</dbReference>